<comment type="subcellular location">
    <subcellularLocation>
        <location evidence="1">Nucleus</location>
    </subcellularLocation>
</comment>
<dbReference type="EMBL" id="JAZDUA010000416">
    <property type="protein sequence ID" value="KAK7792889.1"/>
    <property type="molecule type" value="Genomic_DNA"/>
</dbReference>
<feature type="domain" description="Histone acetyltransferase type B catalytic subunit C-terminal" evidence="17">
    <location>
        <begin position="273"/>
        <end position="323"/>
    </location>
</feature>
<dbReference type="PIRSF" id="PIRSF038084">
    <property type="entry name" value="HAT-B_cat"/>
    <property type="match status" value="1"/>
</dbReference>
<evidence type="ECO:0000256" key="1">
    <source>
        <dbReference type="ARBA" id="ARBA00004123"/>
    </source>
</evidence>
<organism evidence="18 19">
    <name type="scientific">Gryllus longicercus</name>
    <dbReference type="NCBI Taxonomy" id="2509291"/>
    <lineage>
        <taxon>Eukaryota</taxon>
        <taxon>Metazoa</taxon>
        <taxon>Ecdysozoa</taxon>
        <taxon>Arthropoda</taxon>
        <taxon>Hexapoda</taxon>
        <taxon>Insecta</taxon>
        <taxon>Pterygota</taxon>
        <taxon>Neoptera</taxon>
        <taxon>Polyneoptera</taxon>
        <taxon>Orthoptera</taxon>
        <taxon>Ensifera</taxon>
        <taxon>Gryllidea</taxon>
        <taxon>Grylloidea</taxon>
        <taxon>Gryllidae</taxon>
        <taxon>Gryllinae</taxon>
        <taxon>Gryllus</taxon>
    </lineage>
</organism>
<comment type="similarity">
    <text evidence="2 11">Belongs to the HAT1 family.</text>
</comment>
<feature type="active site" description="Proton donor/acceptor" evidence="12">
    <location>
        <position position="263"/>
    </location>
</feature>
<evidence type="ECO:0000259" key="15">
    <source>
        <dbReference type="Pfam" id="PF00583"/>
    </source>
</evidence>
<dbReference type="GO" id="GO:0004402">
    <property type="term" value="F:histone acetyltransferase activity"/>
    <property type="evidence" value="ECO:0007669"/>
    <property type="project" value="UniProtKB-UniRule"/>
</dbReference>
<dbReference type="GO" id="GO:0005634">
    <property type="term" value="C:nucleus"/>
    <property type="evidence" value="ECO:0007669"/>
    <property type="project" value="UniProtKB-SubCell"/>
</dbReference>
<feature type="region of interest" description="Interaction with histone H4 N-terminus" evidence="13">
    <location>
        <begin position="48"/>
        <end position="50"/>
    </location>
</feature>
<keyword evidence="9 11" id="KW-0012">Acyltransferase</keyword>
<evidence type="ECO:0000313" key="18">
    <source>
        <dbReference type="EMBL" id="KAK7792889.1"/>
    </source>
</evidence>
<feature type="domain" description="N-acetyltransferase" evidence="15">
    <location>
        <begin position="180"/>
        <end position="251"/>
    </location>
</feature>
<accession>A0AAN9V794</accession>
<dbReference type="EC" id="2.3.1.48" evidence="3 11"/>
<evidence type="ECO:0000256" key="8">
    <source>
        <dbReference type="ARBA" id="ARBA00023242"/>
    </source>
</evidence>
<dbReference type="Pfam" id="PF00583">
    <property type="entry name" value="Acetyltransf_1"/>
    <property type="match status" value="1"/>
</dbReference>
<name>A0AAN9V794_9ORTH</name>
<evidence type="ECO:0000256" key="3">
    <source>
        <dbReference type="ARBA" id="ARBA00013184"/>
    </source>
</evidence>
<dbReference type="Proteomes" id="UP001378592">
    <property type="component" value="Unassembled WGS sequence"/>
</dbReference>
<evidence type="ECO:0000259" key="17">
    <source>
        <dbReference type="Pfam" id="PF21183"/>
    </source>
</evidence>
<dbReference type="CDD" id="cd04301">
    <property type="entry name" value="NAT_SF"/>
    <property type="match status" value="1"/>
</dbReference>
<dbReference type="Gene3D" id="3.90.360.10">
    <property type="entry name" value="Histone acetyl transferase 1 (HAT1), N-terminal domain"/>
    <property type="match status" value="1"/>
</dbReference>
<protein>
    <recommendedName>
        <fullName evidence="4 11">Histone acetyltransferase type B catalytic subunit</fullName>
        <ecNumber evidence="3 11">2.3.1.48</ecNumber>
    </recommendedName>
</protein>
<dbReference type="Pfam" id="PF21183">
    <property type="entry name" value="HAT1_C"/>
    <property type="match status" value="1"/>
</dbReference>
<proteinExistence type="inferred from homology"/>
<dbReference type="InterPro" id="IPR000182">
    <property type="entry name" value="GNAT_dom"/>
</dbReference>
<dbReference type="GO" id="GO:0042393">
    <property type="term" value="F:histone binding"/>
    <property type="evidence" value="ECO:0007669"/>
    <property type="project" value="InterPro"/>
</dbReference>
<feature type="site" description="Interaction with histone H4 N-terminus" evidence="14">
    <location>
        <position position="186"/>
    </location>
</feature>
<keyword evidence="8" id="KW-0539">Nucleus</keyword>
<gene>
    <name evidence="18" type="ORF">R5R35_000438</name>
</gene>
<evidence type="ECO:0000256" key="2">
    <source>
        <dbReference type="ARBA" id="ARBA00010543"/>
    </source>
</evidence>
<dbReference type="InterPro" id="IPR037113">
    <property type="entry name" value="Hat1_N_sf"/>
</dbReference>
<comment type="catalytic activity">
    <reaction evidence="10 11">
        <text>L-lysyl-[protein] + acetyl-CoA = N(6)-acetyl-L-lysyl-[protein] + CoA + H(+)</text>
        <dbReference type="Rhea" id="RHEA:45948"/>
        <dbReference type="Rhea" id="RHEA-COMP:9752"/>
        <dbReference type="Rhea" id="RHEA-COMP:10731"/>
        <dbReference type="ChEBI" id="CHEBI:15378"/>
        <dbReference type="ChEBI" id="CHEBI:29969"/>
        <dbReference type="ChEBI" id="CHEBI:57287"/>
        <dbReference type="ChEBI" id="CHEBI:57288"/>
        <dbReference type="ChEBI" id="CHEBI:61930"/>
        <dbReference type="EC" id="2.3.1.48"/>
    </reaction>
</comment>
<comment type="caution">
    <text evidence="18">The sequence shown here is derived from an EMBL/GenBank/DDBJ whole genome shotgun (WGS) entry which is preliminary data.</text>
</comment>
<dbReference type="Gene3D" id="3.40.630.30">
    <property type="match status" value="1"/>
</dbReference>
<dbReference type="GO" id="GO:0031509">
    <property type="term" value="P:subtelomeric heterochromatin formation"/>
    <property type="evidence" value="ECO:0007669"/>
    <property type="project" value="InterPro"/>
</dbReference>
<dbReference type="InterPro" id="IPR048776">
    <property type="entry name" value="HAT1_C"/>
</dbReference>
<dbReference type="PANTHER" id="PTHR12046">
    <property type="entry name" value="HISTONE ACETYLTRANSFERASE TYPE B CATALYTIC SUBUNIT"/>
    <property type="match status" value="1"/>
</dbReference>
<evidence type="ECO:0000313" key="19">
    <source>
        <dbReference type="Proteomes" id="UP001378592"/>
    </source>
</evidence>
<evidence type="ECO:0000256" key="10">
    <source>
        <dbReference type="ARBA" id="ARBA00048017"/>
    </source>
</evidence>
<dbReference type="GO" id="GO:0006281">
    <property type="term" value="P:DNA repair"/>
    <property type="evidence" value="ECO:0007669"/>
    <property type="project" value="UniProtKB-KW"/>
</dbReference>
<keyword evidence="19" id="KW-1185">Reference proteome</keyword>
<dbReference type="Pfam" id="PF10394">
    <property type="entry name" value="Hat1_N"/>
    <property type="match status" value="1"/>
</dbReference>
<evidence type="ECO:0000259" key="16">
    <source>
        <dbReference type="Pfam" id="PF10394"/>
    </source>
</evidence>
<keyword evidence="6" id="KW-0227">DNA damage</keyword>
<evidence type="ECO:0000256" key="12">
    <source>
        <dbReference type="PIRSR" id="PIRSR038084-1"/>
    </source>
</evidence>
<dbReference type="Gene3D" id="1.10.10.390">
    <property type="match status" value="1"/>
</dbReference>
<evidence type="ECO:0000256" key="6">
    <source>
        <dbReference type="ARBA" id="ARBA00022763"/>
    </source>
</evidence>
<feature type="region of interest" description="Interaction with histone H4 N-terminus" evidence="13">
    <location>
        <begin position="212"/>
        <end position="214"/>
    </location>
</feature>
<keyword evidence="7" id="KW-0234">DNA repair</keyword>
<dbReference type="SUPFAM" id="SSF55729">
    <property type="entry name" value="Acyl-CoA N-acyltransferases (Nat)"/>
    <property type="match status" value="1"/>
</dbReference>
<evidence type="ECO:0000256" key="5">
    <source>
        <dbReference type="ARBA" id="ARBA00022679"/>
    </source>
</evidence>
<dbReference type="InterPro" id="IPR017380">
    <property type="entry name" value="Hist_AcTrfase_B-typ_cat-su"/>
</dbReference>
<evidence type="ECO:0000256" key="4">
    <source>
        <dbReference type="ARBA" id="ARBA00021268"/>
    </source>
</evidence>
<dbReference type="AlphaFoldDB" id="A0AAN9V794"/>
<keyword evidence="5 11" id="KW-0808">Transferase</keyword>
<evidence type="ECO:0000256" key="14">
    <source>
        <dbReference type="PIRSR" id="PIRSR038084-3"/>
    </source>
</evidence>
<evidence type="ECO:0000256" key="9">
    <source>
        <dbReference type="ARBA" id="ARBA00023315"/>
    </source>
</evidence>
<reference evidence="18 19" key="1">
    <citation type="submission" date="2024-03" db="EMBL/GenBank/DDBJ databases">
        <title>The genome assembly and annotation of the cricket Gryllus longicercus Weissman &amp; Gray.</title>
        <authorList>
            <person name="Szrajer S."/>
            <person name="Gray D."/>
            <person name="Ylla G."/>
        </authorList>
    </citation>
    <scope>NUCLEOTIDE SEQUENCE [LARGE SCALE GENOMIC DNA]</scope>
    <source>
        <strain evidence="18">DAG 2021-001</strain>
        <tissue evidence="18">Whole body minus gut</tissue>
    </source>
</reference>
<feature type="domain" description="Histone acetyl transferase HAT1 N-terminal" evidence="16">
    <location>
        <begin position="11"/>
        <end position="174"/>
    </location>
</feature>
<dbReference type="InterPro" id="IPR016181">
    <property type="entry name" value="Acyl_CoA_acyltransferase"/>
</dbReference>
<evidence type="ECO:0000256" key="11">
    <source>
        <dbReference type="PIRNR" id="PIRNR038084"/>
    </source>
</evidence>
<evidence type="ECO:0000256" key="7">
    <source>
        <dbReference type="ARBA" id="ARBA00023204"/>
    </source>
</evidence>
<dbReference type="InterPro" id="IPR019467">
    <property type="entry name" value="Hat1_N"/>
</dbReference>
<sequence>MAVSKKSTDYYITNANEALELKLVRKSEDIEDDSLAFNPEMTHQVFGDSETIFGYRDLKIKLYYSAAALTTYLGVSYTSKADVDKFDGVEADDIEGNLSKVIQRGYLTNLDDFRKAVLKDNKFVPFGELLRSFNIEARENQPSKSYEVYQCDVKVPGFYKFHERLQTFILWYIDAASFIDIDDDKWKFFVVYEKYKVNGDTLYAVAGYATVYEYYAYPKNIRPRIGQILVMPPFQRQGLGVQLLRAIYQYYVPNPDVIDITVESPSDEFQRVRDYVDVKNFEDLVKDNPEILVDGFSKKLENLFSPLKLSKKQMRRVYEILRLQYTDTKNEADYKQYRLDVKKRLNIPYQKEKADLKKLEKVLKGPEFSAVLSFDNPDVRMDTLEREFRELETQYRRILDRLSLD</sequence>
<dbReference type="InterPro" id="IPR013523">
    <property type="entry name" value="Hist_AcTrfase_HAT1_C"/>
</dbReference>
<dbReference type="GO" id="GO:0000781">
    <property type="term" value="C:chromosome, telomeric region"/>
    <property type="evidence" value="ECO:0007669"/>
    <property type="project" value="GOC"/>
</dbReference>
<evidence type="ECO:0000256" key="13">
    <source>
        <dbReference type="PIRSR" id="PIRSR038084-2"/>
    </source>
</evidence>